<feature type="compositionally biased region" description="Polar residues" evidence="5">
    <location>
        <begin position="276"/>
        <end position="288"/>
    </location>
</feature>
<evidence type="ECO:0000313" key="7">
    <source>
        <dbReference type="Proteomes" id="UP001316803"/>
    </source>
</evidence>
<comment type="caution">
    <text evidence="6">The sequence shown here is derived from an EMBL/GenBank/DDBJ whole genome shotgun (WGS) entry which is preliminary data.</text>
</comment>
<dbReference type="Proteomes" id="UP001316803">
    <property type="component" value="Unassembled WGS sequence"/>
</dbReference>
<dbReference type="SMART" id="SM00174">
    <property type="entry name" value="RHO"/>
    <property type="match status" value="1"/>
</dbReference>
<evidence type="ECO:0000256" key="3">
    <source>
        <dbReference type="ARBA" id="ARBA00022801"/>
    </source>
</evidence>
<dbReference type="InterPro" id="IPR051065">
    <property type="entry name" value="Ras-related_GTPase"/>
</dbReference>
<dbReference type="AlphaFoldDB" id="A0AAN8I7G4"/>
<keyword evidence="3" id="KW-0378">Hydrolase</keyword>
<feature type="compositionally biased region" description="Basic residues" evidence="5">
    <location>
        <begin position="232"/>
        <end position="247"/>
    </location>
</feature>
<comment type="similarity">
    <text evidence="1">Belongs to the small GTPase superfamily. Ras family.</text>
</comment>
<dbReference type="Pfam" id="PF00071">
    <property type="entry name" value="Ras"/>
    <property type="match status" value="1"/>
</dbReference>
<evidence type="ECO:0000256" key="1">
    <source>
        <dbReference type="ARBA" id="ARBA00008344"/>
    </source>
</evidence>
<comment type="catalytic activity">
    <reaction evidence="4">
        <text>GTP + H2O = GDP + phosphate + H(+)</text>
        <dbReference type="Rhea" id="RHEA:19669"/>
        <dbReference type="ChEBI" id="CHEBI:15377"/>
        <dbReference type="ChEBI" id="CHEBI:15378"/>
        <dbReference type="ChEBI" id="CHEBI:37565"/>
        <dbReference type="ChEBI" id="CHEBI:43474"/>
        <dbReference type="ChEBI" id="CHEBI:58189"/>
        <dbReference type="EC" id="3.6.5.2"/>
    </reaction>
</comment>
<gene>
    <name evidence="6" type="primary">ras1_1</name>
    <name evidence="6" type="ORF">OHC33_003505</name>
</gene>
<evidence type="ECO:0000256" key="2">
    <source>
        <dbReference type="ARBA" id="ARBA00011984"/>
    </source>
</evidence>
<keyword evidence="7" id="KW-1185">Reference proteome</keyword>
<dbReference type="SMART" id="SM00173">
    <property type="entry name" value="RAS"/>
    <property type="match status" value="1"/>
</dbReference>
<dbReference type="PRINTS" id="PR00449">
    <property type="entry name" value="RASTRNSFRMNG"/>
</dbReference>
<dbReference type="PROSITE" id="PS51419">
    <property type="entry name" value="RAB"/>
    <property type="match status" value="1"/>
</dbReference>
<organism evidence="6 7">
    <name type="scientific">Knufia fluminis</name>
    <dbReference type="NCBI Taxonomy" id="191047"/>
    <lineage>
        <taxon>Eukaryota</taxon>
        <taxon>Fungi</taxon>
        <taxon>Dikarya</taxon>
        <taxon>Ascomycota</taxon>
        <taxon>Pezizomycotina</taxon>
        <taxon>Eurotiomycetes</taxon>
        <taxon>Chaetothyriomycetidae</taxon>
        <taxon>Chaetothyriales</taxon>
        <taxon>Trichomeriaceae</taxon>
        <taxon>Knufia</taxon>
    </lineage>
</organism>
<feature type="compositionally biased region" description="Low complexity" evidence="5">
    <location>
        <begin position="211"/>
        <end position="223"/>
    </location>
</feature>
<evidence type="ECO:0000313" key="6">
    <source>
        <dbReference type="EMBL" id="KAK5955864.1"/>
    </source>
</evidence>
<feature type="region of interest" description="Disordered" evidence="5">
    <location>
        <begin position="175"/>
        <end position="310"/>
    </location>
</feature>
<dbReference type="PANTHER" id="PTHR45704">
    <property type="entry name" value="RAS-LIKE FAMILY MEMBER 11"/>
    <property type="match status" value="1"/>
</dbReference>
<dbReference type="GO" id="GO:0003925">
    <property type="term" value="F:G protein activity"/>
    <property type="evidence" value="ECO:0007669"/>
    <property type="project" value="UniProtKB-EC"/>
</dbReference>
<dbReference type="SUPFAM" id="SSF52540">
    <property type="entry name" value="P-loop containing nucleoside triphosphate hydrolases"/>
    <property type="match status" value="1"/>
</dbReference>
<dbReference type="EC" id="3.6.5.2" evidence="2"/>
<name>A0AAN8I7G4_9EURO</name>
<accession>A0AAN8I7G4</accession>
<evidence type="ECO:0000256" key="4">
    <source>
        <dbReference type="ARBA" id="ARBA00048098"/>
    </source>
</evidence>
<dbReference type="SMART" id="SM00175">
    <property type="entry name" value="RAB"/>
    <property type="match status" value="1"/>
</dbReference>
<dbReference type="EMBL" id="JAKLMC020000006">
    <property type="protein sequence ID" value="KAK5955864.1"/>
    <property type="molecule type" value="Genomic_DNA"/>
</dbReference>
<proteinExistence type="inferred from homology"/>
<feature type="compositionally biased region" description="Polar residues" evidence="5">
    <location>
        <begin position="197"/>
        <end position="210"/>
    </location>
</feature>
<dbReference type="InterPro" id="IPR001806">
    <property type="entry name" value="Small_GTPase"/>
</dbReference>
<dbReference type="GO" id="GO:0005525">
    <property type="term" value="F:GTP binding"/>
    <property type="evidence" value="ECO:0007669"/>
    <property type="project" value="InterPro"/>
</dbReference>
<feature type="compositionally biased region" description="Polar residues" evidence="5">
    <location>
        <begin position="248"/>
        <end position="268"/>
    </location>
</feature>
<dbReference type="InterPro" id="IPR027417">
    <property type="entry name" value="P-loop_NTPase"/>
</dbReference>
<sequence>MDTQRKEIKAVVLGGERTGKTALVKKYIHSVFTDDYDPLFEGSERKQVSIEGQAYILELIPAEPAGENILCQTGEAFVLLYAINNRRSFQHIKHVHNQLRSTKGQALSRIPVFLVGTKADLESGRQISLEEGRQLAIELRCQKLFEISAKTHEAEISDLFEKLVRETITMANSTPSSVNVAPMASPPPRPPMTATSQSPSTTSVRQSQEATSPTTESPRRSSSVFDRLKFGSLKRKPSLQSLSRKKSGSFSNMMSRNQSRDQLQTSNDIAPPRNVRSVSAGNILNSTQSRPAAPPSRPSGTSISSPYKLDVDTSSWRDSIKWPTEIIPEEDSKPAR</sequence>
<dbReference type="Gene3D" id="3.40.50.300">
    <property type="entry name" value="P-loop containing nucleotide triphosphate hydrolases"/>
    <property type="match status" value="1"/>
</dbReference>
<reference evidence="6 7" key="1">
    <citation type="submission" date="2022-12" db="EMBL/GenBank/DDBJ databases">
        <title>Genomic features and morphological characterization of a novel Knufia sp. strain isolated from spacecraft assembly facility.</title>
        <authorList>
            <person name="Teixeira M."/>
            <person name="Chander A.M."/>
            <person name="Stajich J.E."/>
            <person name="Venkateswaran K."/>
        </authorList>
    </citation>
    <scope>NUCLEOTIDE SEQUENCE [LARGE SCALE GENOMIC DNA]</scope>
    <source>
        <strain evidence="6 7">FJI-L2-BK-P2</strain>
    </source>
</reference>
<protein>
    <recommendedName>
        <fullName evidence="2">small monomeric GTPase</fullName>
        <ecNumber evidence="2">3.6.5.2</ecNumber>
    </recommendedName>
</protein>
<dbReference type="PROSITE" id="PS51421">
    <property type="entry name" value="RAS"/>
    <property type="match status" value="1"/>
</dbReference>
<evidence type="ECO:0000256" key="5">
    <source>
        <dbReference type="SAM" id="MobiDB-lite"/>
    </source>
</evidence>